<dbReference type="Gene3D" id="2.150.10.10">
    <property type="entry name" value="Serralysin-like metalloprotease, C-terminal"/>
    <property type="match status" value="2"/>
</dbReference>
<name>A0ABT1SSU0_9FIRM</name>
<feature type="domain" description="ESPR" evidence="14">
    <location>
        <begin position="1"/>
        <end position="49"/>
    </location>
</feature>
<dbReference type="SUPFAM" id="SSF54523">
    <property type="entry name" value="Pili subunits"/>
    <property type="match status" value="1"/>
</dbReference>
<dbReference type="Pfam" id="PF03895">
    <property type="entry name" value="YadA_anchor"/>
    <property type="match status" value="1"/>
</dbReference>
<evidence type="ECO:0000256" key="8">
    <source>
        <dbReference type="ARBA" id="ARBA00022927"/>
    </source>
</evidence>
<evidence type="ECO:0000256" key="11">
    <source>
        <dbReference type="SAM" id="Coils"/>
    </source>
</evidence>
<evidence type="ECO:0000313" key="15">
    <source>
        <dbReference type="EMBL" id="MCQ5342936.1"/>
    </source>
</evidence>
<sequence length="1040" mass="109649">MNRIYRVIWSRAKNCCVVVSEMANSRTKSHGRRIVKKTALAAMVLAGLSLSGMWMSSYAADNIVVDSGTATGATNTVTDDKTARVVGTENSVTGSEDANILGDTNTVEDSNGVNIVGNDNKVTKSYPYDGGTRYEASLDTRIFGNNNEVRGSRKQHVIGDNNKIIARDVGTVTDYGHPEGREPNISDLTIGRGNVITGNDTYRNEWDALTVIGNNNNIRGTAAGIVIGDNRNNTELTDSIIIGSLSTDEKNSADNDIRGRNMVVIGYHAFGGDGSTAIGSRVKTLGPASTAVGIRSTVEAMTYYASLYGIDNKISTESDTGFGVSIATGAFGMLNKVDSSFNSMVFGTGNRVTNAFGNINEGIEGGFLSGRMGELLYHGGDNIGYKEHFSEIMGDYATLNGGSVFALGNGNVSDYARRSSIVGTGNILNGTETAASDYNMVTGYQNKANNVNNVSVMGTGNKLSDATTDVVIGDYHTLSGGKNNVILGTMGTKDGYEEQTYTPQSYAHTTGDLQWTGDTLTYVVKVQKPVREHTANISNAVMLGYNTDVQHDGGVAIGSNAIASVDKGAYGYNPVTGKAFDSEAAIVAFTGKAAKLEELNTKIPGLETALSDAKTEYDSKVSDYLAKNADYVQAVHAYNGIDHDSDQGKKIKEQMDAAKAANDAARDAMDAAESSMNEANTAYTAAVSEKTKITSTWQSNAAAVSVGDSETGITRQITNVAAGTEDTDAVNVAQLKAAVDAAGTGLQESTDALTFQDNKLGLSIKNSDGTEIISGSVNLSTIASAIDTRNTIANADGDSTISIDSTGKNTIGGTEYKIKVNTDGKVESGNTGIVTGGTVYNETRVAQDGTYVKKSKSAGDNLTALDSQVAANTTQITTNTNKITSLTNEVTDISSNVTNLNGRVSKLDTRINRVGAGAAALAALHPQDYDPSAKWDFAAGYGNYKSANAVAIGAFYRPTNDILFSIGTSMGGGENMFNAGVSFKFGQGSPYAGYSRDALVGVISEQQQEIDTMKAENEAKDKRIDALEKQMQDIMNRLNQ</sequence>
<evidence type="ECO:0000256" key="7">
    <source>
        <dbReference type="ARBA" id="ARBA00022729"/>
    </source>
</evidence>
<dbReference type="InterPro" id="IPR011049">
    <property type="entry name" value="Serralysin-like_metalloprot_C"/>
</dbReference>
<comment type="caution">
    <text evidence="15">The sequence shown here is derived from an EMBL/GenBank/DDBJ whole genome shotgun (WGS) entry which is preliminary data.</text>
</comment>
<evidence type="ECO:0000256" key="5">
    <source>
        <dbReference type="ARBA" id="ARBA00022452"/>
    </source>
</evidence>
<dbReference type="Proteomes" id="UP001206692">
    <property type="component" value="Unassembled WGS sequence"/>
</dbReference>
<keyword evidence="16" id="KW-1185">Reference proteome</keyword>
<feature type="domain" description="Trimeric autotransporter adhesin YadA-like C-terminal membrane anchor" evidence="12">
    <location>
        <begin position="928"/>
        <end position="985"/>
    </location>
</feature>
<keyword evidence="9" id="KW-0472">Membrane</keyword>
<proteinExistence type="inferred from homology"/>
<evidence type="ECO:0000256" key="6">
    <source>
        <dbReference type="ARBA" id="ARBA00022692"/>
    </source>
</evidence>
<dbReference type="InterPro" id="IPR008635">
    <property type="entry name" value="Coiled_stalk_dom"/>
</dbReference>
<keyword evidence="6" id="KW-0812">Transmembrane</keyword>
<dbReference type="InterPro" id="IPR045584">
    <property type="entry name" value="Pilin-like"/>
</dbReference>
<evidence type="ECO:0000259" key="14">
    <source>
        <dbReference type="Pfam" id="PF13018"/>
    </source>
</evidence>
<gene>
    <name evidence="15" type="ORF">NE675_07875</name>
</gene>
<dbReference type="InterPro" id="IPR005594">
    <property type="entry name" value="YadA_C"/>
</dbReference>
<keyword evidence="11" id="KW-0175">Coiled coil</keyword>
<protein>
    <submittedName>
        <fullName evidence="15">YadA-like family protein</fullName>
    </submittedName>
</protein>
<dbReference type="Pfam" id="PF05662">
    <property type="entry name" value="YadA_stalk"/>
    <property type="match status" value="1"/>
</dbReference>
<feature type="coiled-coil region" evidence="11">
    <location>
        <begin position="1003"/>
        <end position="1037"/>
    </location>
</feature>
<evidence type="ECO:0000256" key="4">
    <source>
        <dbReference type="ARBA" id="ARBA00022448"/>
    </source>
</evidence>
<dbReference type="RefSeq" id="WP_062412520.1">
    <property type="nucleotide sequence ID" value="NZ_JAJCIO010000016.1"/>
</dbReference>
<organism evidence="15 16">
    <name type="scientific">Megasphaera massiliensis</name>
    <dbReference type="NCBI Taxonomy" id="1232428"/>
    <lineage>
        <taxon>Bacteria</taxon>
        <taxon>Bacillati</taxon>
        <taxon>Bacillota</taxon>
        <taxon>Negativicutes</taxon>
        <taxon>Veillonellales</taxon>
        <taxon>Veillonellaceae</taxon>
        <taxon>Megasphaera</taxon>
    </lineage>
</organism>
<keyword evidence="7" id="KW-0732">Signal</keyword>
<dbReference type="EMBL" id="JANGEW010000013">
    <property type="protein sequence ID" value="MCQ5342936.1"/>
    <property type="molecule type" value="Genomic_DNA"/>
</dbReference>
<dbReference type="Pfam" id="PF13018">
    <property type="entry name" value="ESPR"/>
    <property type="match status" value="1"/>
</dbReference>
<keyword evidence="4" id="KW-0813">Transport</keyword>
<evidence type="ECO:0000259" key="13">
    <source>
        <dbReference type="Pfam" id="PF05662"/>
    </source>
</evidence>
<feature type="domain" description="Trimeric autotransporter adhesin YadA-like stalk" evidence="13">
    <location>
        <begin position="716"/>
        <end position="751"/>
    </location>
</feature>
<dbReference type="InterPro" id="IPR024973">
    <property type="entry name" value="ESPR"/>
</dbReference>
<feature type="coiled-coil region" evidence="11">
    <location>
        <begin position="655"/>
        <end position="682"/>
    </location>
</feature>
<evidence type="ECO:0000259" key="12">
    <source>
        <dbReference type="Pfam" id="PF03895"/>
    </source>
</evidence>
<keyword evidence="10" id="KW-0998">Cell outer membrane</keyword>
<evidence type="ECO:0000256" key="10">
    <source>
        <dbReference type="ARBA" id="ARBA00023237"/>
    </source>
</evidence>
<evidence type="ECO:0000256" key="2">
    <source>
        <dbReference type="ARBA" id="ARBA00004442"/>
    </source>
</evidence>
<evidence type="ECO:0000256" key="1">
    <source>
        <dbReference type="ARBA" id="ARBA00004241"/>
    </source>
</evidence>
<dbReference type="SUPFAM" id="SSF101967">
    <property type="entry name" value="Adhesin YadA, collagen-binding domain"/>
    <property type="match status" value="1"/>
</dbReference>
<keyword evidence="8" id="KW-0653">Protein transport</keyword>
<evidence type="ECO:0000313" key="16">
    <source>
        <dbReference type="Proteomes" id="UP001206692"/>
    </source>
</evidence>
<dbReference type="Gene3D" id="3.30.1300.30">
    <property type="entry name" value="GSPII I/J protein-like"/>
    <property type="match status" value="1"/>
</dbReference>
<comment type="similarity">
    <text evidence="3">Belongs to the autotransporter-2 (AT-2) (TC 1.B.40) family.</text>
</comment>
<keyword evidence="5" id="KW-1134">Transmembrane beta strand</keyword>
<comment type="subcellular location">
    <subcellularLocation>
        <location evidence="2">Cell outer membrane</location>
    </subcellularLocation>
    <subcellularLocation>
        <location evidence="1">Cell surface</location>
    </subcellularLocation>
</comment>
<accession>A0ABT1SSU0</accession>
<evidence type="ECO:0000256" key="9">
    <source>
        <dbReference type="ARBA" id="ARBA00023136"/>
    </source>
</evidence>
<evidence type="ECO:0000256" key="3">
    <source>
        <dbReference type="ARBA" id="ARBA00005848"/>
    </source>
</evidence>
<reference evidence="15 16" key="1">
    <citation type="submission" date="2022-06" db="EMBL/GenBank/DDBJ databases">
        <title>Isolation of gut microbiota from human fecal samples.</title>
        <authorList>
            <person name="Pamer E.G."/>
            <person name="Barat B."/>
            <person name="Waligurski E."/>
            <person name="Medina S."/>
            <person name="Paddock L."/>
            <person name="Mostad J."/>
        </authorList>
    </citation>
    <scope>NUCLEOTIDE SEQUENCE [LARGE SCALE GENOMIC DNA]</scope>
    <source>
        <strain evidence="15 16">DFI.1.1</strain>
    </source>
</reference>